<evidence type="ECO:0000313" key="2">
    <source>
        <dbReference type="EMBL" id="KDR38184.1"/>
    </source>
</evidence>
<dbReference type="EMBL" id="JFHC01000103">
    <property type="protein sequence ID" value="KDR38184.1"/>
    <property type="molecule type" value="Genomic_DNA"/>
</dbReference>
<sequence>MKIGRRAFILTTALCGAAPVFAKLLSPFEAGRSGESPMPEQLASMLTAGATEMNGVEFRIDGWNRHDGDAVGESPTAIWISINQSWRSGWR</sequence>
<proteinExistence type="predicted"/>
<evidence type="ECO:0000256" key="1">
    <source>
        <dbReference type="SAM" id="SignalP"/>
    </source>
</evidence>
<reference evidence="2 3" key="1">
    <citation type="submission" date="2014-03" db="EMBL/GenBank/DDBJ databases">
        <title>Draft Genome Sequences of Four Burkholderia Strains.</title>
        <authorList>
            <person name="Liu X.Y."/>
            <person name="Li C.X."/>
            <person name="Xu J.H."/>
        </authorList>
    </citation>
    <scope>NUCLEOTIDE SEQUENCE [LARGE SCALE GENOMIC DNA]</scope>
    <source>
        <strain evidence="2 3">DSM 50014</strain>
    </source>
</reference>
<dbReference type="Proteomes" id="UP000027466">
    <property type="component" value="Unassembled WGS sequence"/>
</dbReference>
<dbReference type="RefSeq" id="WP_035942780.1">
    <property type="nucleotide sequence ID" value="NZ_CADFFX010000051.1"/>
</dbReference>
<keyword evidence="3" id="KW-1185">Reference proteome</keyword>
<gene>
    <name evidence="2" type="ORF">BG61_02935</name>
</gene>
<evidence type="ECO:0000313" key="3">
    <source>
        <dbReference type="Proteomes" id="UP000027466"/>
    </source>
</evidence>
<feature type="signal peptide" evidence="1">
    <location>
        <begin position="1"/>
        <end position="22"/>
    </location>
</feature>
<organism evidence="2 3">
    <name type="scientific">Caballeronia glathei</name>
    <dbReference type="NCBI Taxonomy" id="60547"/>
    <lineage>
        <taxon>Bacteria</taxon>
        <taxon>Pseudomonadati</taxon>
        <taxon>Pseudomonadota</taxon>
        <taxon>Betaproteobacteria</taxon>
        <taxon>Burkholderiales</taxon>
        <taxon>Burkholderiaceae</taxon>
        <taxon>Caballeronia</taxon>
    </lineage>
</organism>
<comment type="caution">
    <text evidence="2">The sequence shown here is derived from an EMBL/GenBank/DDBJ whole genome shotgun (WGS) entry which is preliminary data.</text>
</comment>
<protein>
    <submittedName>
        <fullName evidence="2">Uncharacterized protein</fullName>
    </submittedName>
</protein>
<dbReference type="AlphaFoldDB" id="A0A069PEH4"/>
<keyword evidence="1" id="KW-0732">Signal</keyword>
<name>A0A069PEH4_9BURK</name>
<accession>A0A069PEH4</accession>
<feature type="chain" id="PRO_5001664211" evidence="1">
    <location>
        <begin position="23"/>
        <end position="91"/>
    </location>
</feature>